<protein>
    <submittedName>
        <fullName evidence="2">Uncharacterized protein</fullName>
    </submittedName>
</protein>
<evidence type="ECO:0000313" key="2">
    <source>
        <dbReference type="EMBL" id="JAC70937.1"/>
    </source>
</evidence>
<dbReference type="EMBL" id="GBEZ01015206">
    <property type="protein sequence ID" value="JAC70937.1"/>
    <property type="molecule type" value="Transcribed_RNA"/>
</dbReference>
<dbReference type="AlphaFoldDB" id="A0A061RD98"/>
<name>A0A061RD98_9CHLO</name>
<evidence type="ECO:0000256" key="1">
    <source>
        <dbReference type="SAM" id="Coils"/>
    </source>
</evidence>
<gene>
    <name evidence="2" type="ORF">TSPGSL018_3055</name>
</gene>
<feature type="coiled-coil region" evidence="1">
    <location>
        <begin position="42"/>
        <end position="134"/>
    </location>
</feature>
<keyword evidence="1" id="KW-0175">Coiled coil</keyword>
<feature type="non-terminal residue" evidence="2">
    <location>
        <position position="1"/>
    </location>
</feature>
<reference evidence="2" key="1">
    <citation type="submission" date="2014-05" db="EMBL/GenBank/DDBJ databases">
        <title>The transcriptome of the halophilic microalga Tetraselmis sp. GSL018 isolated from the Great Salt Lake, Utah.</title>
        <authorList>
            <person name="Jinkerson R.E."/>
            <person name="D'Adamo S."/>
            <person name="Posewitz M.C."/>
        </authorList>
    </citation>
    <scope>NUCLEOTIDE SEQUENCE</scope>
    <source>
        <strain evidence="2">GSL018</strain>
    </source>
</reference>
<sequence length="172" mass="19053">SRLKEEISASQGSQDRIAVLEEEIALLQVKIGDAAVNGSGGDEAAQQEARAIAERNDELTKRLAAATAEAQKYKSQVSALEERNTDLEQKMVRISTQADFNVEEILAGTEDDRLIAAFTRVQELQEENRALKQAAARRDLVLAKSKHFIKEYLGRSKEMLAEERPAEGAKRT</sequence>
<proteinExistence type="predicted"/>
<accession>A0A061RD98</accession>
<organism evidence="2">
    <name type="scientific">Tetraselmis sp. GSL018</name>
    <dbReference type="NCBI Taxonomy" id="582737"/>
    <lineage>
        <taxon>Eukaryota</taxon>
        <taxon>Viridiplantae</taxon>
        <taxon>Chlorophyta</taxon>
        <taxon>core chlorophytes</taxon>
        <taxon>Chlorodendrophyceae</taxon>
        <taxon>Chlorodendrales</taxon>
        <taxon>Chlorodendraceae</taxon>
        <taxon>Tetraselmis</taxon>
    </lineage>
</organism>